<keyword evidence="2" id="KW-1133">Transmembrane helix</keyword>
<evidence type="ECO:0000313" key="4">
    <source>
        <dbReference type="Proteomes" id="UP000198243"/>
    </source>
</evidence>
<organism evidence="3 4">
    <name type="scientific">Micromonospora coriariae</name>
    <dbReference type="NCBI Taxonomy" id="285665"/>
    <lineage>
        <taxon>Bacteria</taxon>
        <taxon>Bacillati</taxon>
        <taxon>Actinomycetota</taxon>
        <taxon>Actinomycetes</taxon>
        <taxon>Micromonosporales</taxon>
        <taxon>Micromonosporaceae</taxon>
        <taxon>Micromonospora</taxon>
    </lineage>
</organism>
<reference evidence="4" key="1">
    <citation type="submission" date="2016-06" db="EMBL/GenBank/DDBJ databases">
        <authorList>
            <person name="Varghese N."/>
            <person name="Submissions Spin"/>
        </authorList>
    </citation>
    <scope>NUCLEOTIDE SEQUENCE [LARGE SCALE GENOMIC DNA]</scope>
    <source>
        <strain evidence="4">DSM 44875</strain>
    </source>
</reference>
<proteinExistence type="predicted"/>
<name>A0A1C4VCX9_9ACTN</name>
<dbReference type="AlphaFoldDB" id="A0A1C4VCX9"/>
<feature type="region of interest" description="Disordered" evidence="1">
    <location>
        <begin position="149"/>
        <end position="182"/>
    </location>
</feature>
<keyword evidence="4" id="KW-1185">Reference proteome</keyword>
<gene>
    <name evidence="3" type="ORF">GA0070607_1943</name>
</gene>
<keyword evidence="2" id="KW-0812">Transmembrane</keyword>
<dbReference type="Proteomes" id="UP000198243">
    <property type="component" value="Chromosome I"/>
</dbReference>
<keyword evidence="2" id="KW-0472">Membrane</keyword>
<dbReference type="RefSeq" id="WP_089017892.1">
    <property type="nucleotide sequence ID" value="NZ_LT607412.1"/>
</dbReference>
<evidence type="ECO:0000256" key="1">
    <source>
        <dbReference type="SAM" id="MobiDB-lite"/>
    </source>
</evidence>
<feature type="transmembrane region" description="Helical" evidence="2">
    <location>
        <begin position="44"/>
        <end position="65"/>
    </location>
</feature>
<protein>
    <submittedName>
        <fullName evidence="3">Uncharacterized protein</fullName>
    </submittedName>
</protein>
<sequence length="371" mass="39052">MLDERQIGDLMLAEIESAERPSALLDVGRAMTTARRQRRRAQGLGAALLVAALTVGGLTVPDLLIPDRPPATAPIGAAPAGGETGLPVALTTVDPQQVYVRFGWLPDGLRNLQYQAGLLLSGPGVHLSASNGRTDDQRQFVAVSLLQKGVQPSAPQRDSGQPATATGTSAGPELNGGPSVFTNYSGAEKPEAILRWEYAPKGWVQVRVFGVGPDAPSVAVQVARGLRFDTGPVPMPAAVTGVPADLGLITVDVSESLDEPRGWYAGWTWTAEPGTDPGRQRARTLTVGVSRYRHITDPADKAYVNPNTTVDGHPARFGGQNGNESLTVYDVNGANVTIDDSALLPAGGTRALFPAVTLVAEPAAWHTHLYR</sequence>
<evidence type="ECO:0000313" key="3">
    <source>
        <dbReference type="EMBL" id="SCE81857.1"/>
    </source>
</evidence>
<evidence type="ECO:0000256" key="2">
    <source>
        <dbReference type="SAM" id="Phobius"/>
    </source>
</evidence>
<dbReference type="EMBL" id="LT607412">
    <property type="protein sequence ID" value="SCE81857.1"/>
    <property type="molecule type" value="Genomic_DNA"/>
</dbReference>
<feature type="compositionally biased region" description="Polar residues" evidence="1">
    <location>
        <begin position="153"/>
        <end position="169"/>
    </location>
</feature>
<accession>A0A1C4VCX9</accession>
<dbReference type="OrthoDB" id="5185175at2"/>